<dbReference type="Pfam" id="PF16197">
    <property type="entry name" value="KAsynt_C_assoc"/>
    <property type="match status" value="1"/>
</dbReference>
<dbReference type="InterPro" id="IPR049900">
    <property type="entry name" value="PKS_mFAS_DH"/>
</dbReference>
<dbReference type="PROSITE" id="PS52004">
    <property type="entry name" value="KS3_2"/>
    <property type="match status" value="1"/>
</dbReference>
<evidence type="ECO:0000256" key="2">
    <source>
        <dbReference type="ARBA" id="ARBA00022553"/>
    </source>
</evidence>
<dbReference type="InterPro" id="IPR014043">
    <property type="entry name" value="Acyl_transferase_dom"/>
</dbReference>
<keyword evidence="3" id="KW-0808">Transferase</keyword>
<dbReference type="InterPro" id="IPR020841">
    <property type="entry name" value="PKS_Beta-ketoAc_synthase_dom"/>
</dbReference>
<keyword evidence="2" id="KW-0597">Phosphoprotein</keyword>
<dbReference type="Pfam" id="PF02801">
    <property type="entry name" value="Ketoacyl-synt_C"/>
    <property type="match status" value="1"/>
</dbReference>
<dbReference type="SUPFAM" id="SSF47336">
    <property type="entry name" value="ACP-like"/>
    <property type="match status" value="1"/>
</dbReference>
<dbReference type="Gene3D" id="3.40.47.10">
    <property type="match status" value="1"/>
</dbReference>
<dbReference type="InterPro" id="IPR016035">
    <property type="entry name" value="Acyl_Trfase/lysoPLipase"/>
</dbReference>
<dbReference type="InterPro" id="IPR049551">
    <property type="entry name" value="PKS_DH_C"/>
</dbReference>
<dbReference type="Gene3D" id="3.30.70.3290">
    <property type="match status" value="1"/>
</dbReference>
<feature type="active site" description="Proton acceptor; for dehydratase activity" evidence="4">
    <location>
        <position position="920"/>
    </location>
</feature>
<dbReference type="Pfam" id="PF21089">
    <property type="entry name" value="PKS_DH_N"/>
    <property type="match status" value="1"/>
</dbReference>
<sequence length="2463" mass="276192">MDDPDSVAIVGIGCKFPGANNIEEFWRVLSEGEDHVQDIPIDRFNVDAFYDANPDAPGKFYMRKAGLVKGFKEWDNQFFGFGESEASQIDPQQRFVLDCVHMSLEDGGITKQDIYGTDTGVYIGIMNDDYKVALMGQDELINNYTVTGTNTGVASARVSYLYNLLGPSIVLDTACSSALVAIHLAASAIKSGDISMAICGGVNCIINPENFISLSKAKMASPTGKSQAFSKDADGYARGEGCGIVILKSLRKALEDNNKIWGTICTGCNQDGRTTSPITAPSSSQQIKLLEKVFKQNNVCSSTIQYIEAHGTGTSVGDPIETNALGSFFSRQQESRNKKIFIGSVKTNIGHLESAAGVAGLIKILLMMEHGLIVQSLHSEELNPKINFQTFNFTVPHLPFTWQPGADGERVACINSFGFGGTNSHAIVKNIERKSKTGKKSTAQKMQIVVLSANDSVSLRNTVQRYIESVQKSNFSLESLSYTSTVRRDHYRLRTYVVAESSVSLPDLINTNTADVNIIKPIPLQVPSVTFVFCGVGTAWQGMCAELLGRYAVFRDTVKRIDGMLSSLTKWSIFEVLTQGRTPLDDPMVNHIAIFTCQIALVHLWRSLGIIPVSIIAQSVGEVAAAYTAGALNLEQAIDVIYNRSMVLADVTKGSMAVVQGVRFEEIELQCKTLESGKADVAVYISSDCCTVSGDTAAIEELRKNLKGKQDIRWIDLHVQCAYHSHLTEKPGLNLSEKIQALRPCKNTIPVCSSVTGEVITSTKYSTSSYWTKNVTGKVKFYQAVLASRKANPNSIYLEIGPSPVLRPHVPKIFPLEMIEVVPSMSKNSDIQQFLSAVGKLHILGVNVNWKNLFDSSPSLADIPKYCFNYKPMFEESVVRTVKKSTNNDSVSQAFLIEKESRDTFAVILNEKRTPYIFEHIVQESIIVPGALYGTIAIEIGKKVWGLHDNVEVAWEIESPLAVAEKQSAELAIECYEKGDSLEYKVFDTKRKVLCRGTISKEYVPSLPGQLDIKEQKELLSRKPDDDYIYKTLRRFGLNHGPLFRIIRKGIHSLQESFTEVHLTEKHLEMFEGYAIHPIIIDSMLQCCCYFLPFLNIPQHAKLLPVRIGKLATKQKVTGKMYIYCKTMEREGSIFRSNAILLQENGIVVAEMLNIETKILNMPFDAHELSLRYEWHGMPMDNIKKSNLEEQMVLISRNKTHASPFASLHCDMICLDGTMELDVAKENILSNNRNLIVYYPGRMQNHMDVKGMYEEIVNDGKTFLKLIQSFLQLELKVVAITEATQNINEDNQTVNLLGSELWGMIRSIAREPTKISFHLIDTYPCVEPNIEAVISILHRISEDDEETPFEICIANGAGYYGSIHHIIEQQHKAQEQIRVFQSDIDAYRNGTLQSKDHGTALIDVKVSYACRNISDTFDKENVTLPSNTDQLWETRSRSPNGISCVEFLGIPCTERRKGKGEVICCYPCPLQSTISVPEQFVCLKDSIPNYSPGMFQSCIWAMTIAENVQNAKTVITIAEKEFQGVFSILEWILGKKDITVSLISDLNSFDLSEFGPVCLLLLSSTGKLDMDVLSLDYLSQVIICNDQFMDIFEDKPIKRIYLPATDTFSVQNISRKFKDAKMILKKMSRLKVLKRDCSVTYGDLINGGDIQESKSKFDNAFVRKNSSYIVVGGLTGLGWLLVKHLVMCCAKKIIIFSRRAPDEEMQRKIEGIKEVYHVQIVPIQVDICDLQSLSKVFLHLKSLCKDEPIRGIFHGAAVTADRFASEMTVQQFEVPLKSKVLGTMNLDHASRELELDFFVTHSSIAALLGNVGQCNYAAGNSFQDCFALLRKSRGLEATSIIWSALDVGLAADAFTRNALKSGGLIALNEKQILDSTNLAIQSGDIHRIFAHVDWRTFLQSSFIKSQKFKFKDFWDDSIIAISARQEERRHSEDVDENKLVQMVLRCLTSVFALHPSQISVSAPVVEFGLDSQKGTELANLIFERSHVRVPYIFLATDDHSAMDIANFVKSRQELGISNHEGNENTSVKLTFTQFMENILLTSSNVEYNEVHLIVTDIKINARMVQTSIQFLLHAYPELRTIFHSEIDIDGTKSLRKEIRGNEDAILQIELNGSERSFMASNERALHCDAFRAIILSKAKNTEIKLMFCPLLFDACSIVRIVEEVGNFIKYGSTNHRIHSNYSNEIRQPPMEDFFVLEVENVRRFWSSELRRQTHPFMLESRKSSTGVRWESMTIQDPVISALQKKLTQNDMSMYQAMCCFIQISVGIVTKASQVTILVQTDMRPSIVIKDLGTGMYSNLIPWIADLSNQKNISLHDFLSKSVRRLESIQSMVSFPFHMIKELPEFEESKHQNLLCTFIDESSINDYRCPVQIQEYRPGFSSVAKVELMIVSASQHMRLYFKSDENMFSTAVAVANCIRHLLDLYIHHDEISFGEAVRLTSEPNLFNGHTNGHTNGEYQNIQKP</sequence>
<evidence type="ECO:0000259" key="5">
    <source>
        <dbReference type="PROSITE" id="PS52004"/>
    </source>
</evidence>
<keyword evidence="8" id="KW-1185">Reference proteome</keyword>
<feature type="active site" description="Proton donor; for dehydratase activity" evidence="4">
    <location>
        <position position="1082"/>
    </location>
</feature>
<dbReference type="SMART" id="SM00825">
    <property type="entry name" value="PKS_KS"/>
    <property type="match status" value="1"/>
</dbReference>
<dbReference type="PROSITE" id="PS00606">
    <property type="entry name" value="KS3_1"/>
    <property type="match status" value="1"/>
</dbReference>
<dbReference type="Gene3D" id="3.40.50.720">
    <property type="entry name" value="NAD(P)-binding Rossmann-like Domain"/>
    <property type="match status" value="1"/>
</dbReference>
<protein>
    <submittedName>
        <fullName evidence="7">Uncharacterized protein</fullName>
    </submittedName>
</protein>
<dbReference type="SUPFAM" id="SSF53901">
    <property type="entry name" value="Thiolase-like"/>
    <property type="match status" value="1"/>
</dbReference>
<dbReference type="InterPro" id="IPR036291">
    <property type="entry name" value="NAD(P)-bd_dom_sf"/>
</dbReference>
<dbReference type="CDD" id="cd00833">
    <property type="entry name" value="PKS"/>
    <property type="match status" value="1"/>
</dbReference>
<dbReference type="PROSITE" id="PS52019">
    <property type="entry name" value="PKS_MFAS_DH"/>
    <property type="match status" value="1"/>
</dbReference>
<dbReference type="InterPro" id="IPR013968">
    <property type="entry name" value="PKS_KR"/>
</dbReference>
<evidence type="ECO:0000259" key="6">
    <source>
        <dbReference type="PROSITE" id="PS52019"/>
    </source>
</evidence>
<feature type="domain" description="PKS/mFAS DH" evidence="6">
    <location>
        <begin position="888"/>
        <end position="1166"/>
    </location>
</feature>
<dbReference type="Gene3D" id="3.40.366.10">
    <property type="entry name" value="Malonyl-Coenzyme A Acyl Carrier Protein, domain 2"/>
    <property type="match status" value="1"/>
</dbReference>
<dbReference type="GO" id="GO:0004315">
    <property type="term" value="F:3-oxoacyl-[acyl-carrier-protein] synthase activity"/>
    <property type="evidence" value="ECO:0007669"/>
    <property type="project" value="InterPro"/>
</dbReference>
<dbReference type="InterPro" id="IPR018201">
    <property type="entry name" value="Ketoacyl_synth_AS"/>
</dbReference>
<dbReference type="InterPro" id="IPR016039">
    <property type="entry name" value="Thiolase-like"/>
</dbReference>
<dbReference type="SUPFAM" id="SSF55048">
    <property type="entry name" value="Probable ACP-binding domain of malonyl-CoA ACP transacylase"/>
    <property type="match status" value="1"/>
</dbReference>
<dbReference type="InterPro" id="IPR049552">
    <property type="entry name" value="PKS_DH_N"/>
</dbReference>
<dbReference type="PANTHER" id="PTHR45681">
    <property type="entry name" value="POLYKETIDE SYNTHASE 44-RELATED"/>
    <property type="match status" value="1"/>
</dbReference>
<feature type="region of interest" description="N-terminal hotdog fold" evidence="4">
    <location>
        <begin position="888"/>
        <end position="1006"/>
    </location>
</feature>
<feature type="domain" description="Ketosynthase family 3 (KS3)" evidence="5">
    <location>
        <begin position="4"/>
        <end position="430"/>
    </location>
</feature>
<evidence type="ECO:0000313" key="8">
    <source>
        <dbReference type="Proteomes" id="UP001186944"/>
    </source>
</evidence>
<dbReference type="Pfam" id="PF14765">
    <property type="entry name" value="PS-DH"/>
    <property type="match status" value="1"/>
</dbReference>
<evidence type="ECO:0000256" key="4">
    <source>
        <dbReference type="PROSITE-ProRule" id="PRU01363"/>
    </source>
</evidence>
<dbReference type="Proteomes" id="UP001186944">
    <property type="component" value="Unassembled WGS sequence"/>
</dbReference>
<dbReference type="Gene3D" id="3.10.129.110">
    <property type="entry name" value="Polyketide synthase dehydratase"/>
    <property type="match status" value="1"/>
</dbReference>
<dbReference type="SMART" id="SM00822">
    <property type="entry name" value="PKS_KR"/>
    <property type="match status" value="1"/>
</dbReference>
<gene>
    <name evidence="7" type="ORF">FSP39_015820</name>
</gene>
<reference evidence="7" key="1">
    <citation type="submission" date="2019-08" db="EMBL/GenBank/DDBJ databases">
        <title>The improved chromosome-level genome for the pearl oyster Pinctada fucata martensii using PacBio sequencing and Hi-C.</title>
        <authorList>
            <person name="Zheng Z."/>
        </authorList>
    </citation>
    <scope>NUCLEOTIDE SEQUENCE</scope>
    <source>
        <strain evidence="7">ZZ-2019</strain>
        <tissue evidence="7">Adductor muscle</tissue>
    </source>
</reference>
<dbReference type="InterPro" id="IPR050444">
    <property type="entry name" value="Polyketide_Synthase"/>
</dbReference>
<proteinExistence type="predicted"/>
<evidence type="ECO:0000256" key="1">
    <source>
        <dbReference type="ARBA" id="ARBA00022450"/>
    </source>
</evidence>
<evidence type="ECO:0000313" key="7">
    <source>
        <dbReference type="EMBL" id="KAK3100179.1"/>
    </source>
</evidence>
<keyword evidence="1" id="KW-0596">Phosphopantetheine</keyword>
<dbReference type="PANTHER" id="PTHR45681:SF8">
    <property type="entry name" value="CARRIER DOMAIN-CONTAINING PROTEIN"/>
    <property type="match status" value="1"/>
</dbReference>
<dbReference type="SUPFAM" id="SSF51735">
    <property type="entry name" value="NAD(P)-binding Rossmann-fold domains"/>
    <property type="match status" value="1"/>
</dbReference>
<dbReference type="InterPro" id="IPR036736">
    <property type="entry name" value="ACP-like_sf"/>
</dbReference>
<dbReference type="InterPro" id="IPR014030">
    <property type="entry name" value="Ketoacyl_synth_N"/>
</dbReference>
<comment type="caution">
    <text evidence="7">The sequence shown here is derived from an EMBL/GenBank/DDBJ whole genome shotgun (WGS) entry which is preliminary data.</text>
</comment>
<dbReference type="Pfam" id="PF00109">
    <property type="entry name" value="ketoacyl-synt"/>
    <property type="match status" value="1"/>
</dbReference>
<dbReference type="InterPro" id="IPR001227">
    <property type="entry name" value="Ac_transferase_dom_sf"/>
</dbReference>
<dbReference type="InterPro" id="IPR057326">
    <property type="entry name" value="KR_dom"/>
</dbReference>
<evidence type="ECO:0000256" key="3">
    <source>
        <dbReference type="ARBA" id="ARBA00022679"/>
    </source>
</evidence>
<dbReference type="EMBL" id="VSWD01000006">
    <property type="protein sequence ID" value="KAK3100179.1"/>
    <property type="molecule type" value="Genomic_DNA"/>
</dbReference>
<dbReference type="SUPFAM" id="SSF52151">
    <property type="entry name" value="FabD/lysophospholipase-like"/>
    <property type="match status" value="1"/>
</dbReference>
<dbReference type="SMART" id="SM00827">
    <property type="entry name" value="PKS_AT"/>
    <property type="match status" value="1"/>
</dbReference>
<name>A0AA88YIR5_PINIB</name>
<dbReference type="InterPro" id="IPR014031">
    <property type="entry name" value="Ketoacyl_synth_C"/>
</dbReference>
<dbReference type="InterPro" id="IPR032821">
    <property type="entry name" value="PKS_assoc"/>
</dbReference>
<dbReference type="InterPro" id="IPR042104">
    <property type="entry name" value="PKS_dehydratase_sf"/>
</dbReference>
<accession>A0AA88YIR5</accession>
<organism evidence="7 8">
    <name type="scientific">Pinctada imbricata</name>
    <name type="common">Atlantic pearl-oyster</name>
    <name type="synonym">Pinctada martensii</name>
    <dbReference type="NCBI Taxonomy" id="66713"/>
    <lineage>
        <taxon>Eukaryota</taxon>
        <taxon>Metazoa</taxon>
        <taxon>Spiralia</taxon>
        <taxon>Lophotrochozoa</taxon>
        <taxon>Mollusca</taxon>
        <taxon>Bivalvia</taxon>
        <taxon>Autobranchia</taxon>
        <taxon>Pteriomorphia</taxon>
        <taxon>Pterioida</taxon>
        <taxon>Pterioidea</taxon>
        <taxon>Pteriidae</taxon>
        <taxon>Pinctada</taxon>
    </lineage>
</organism>
<dbReference type="InterPro" id="IPR016036">
    <property type="entry name" value="Malonyl_transacylase_ACP-bd"/>
</dbReference>
<dbReference type="Pfam" id="PF08659">
    <property type="entry name" value="KR"/>
    <property type="match status" value="1"/>
</dbReference>
<dbReference type="Pfam" id="PF00698">
    <property type="entry name" value="Acyl_transf_1"/>
    <property type="match status" value="1"/>
</dbReference>
<dbReference type="GO" id="GO:0006633">
    <property type="term" value="P:fatty acid biosynthetic process"/>
    <property type="evidence" value="ECO:0007669"/>
    <property type="project" value="InterPro"/>
</dbReference>
<feature type="region of interest" description="C-terminal hotdog fold" evidence="4">
    <location>
        <begin position="1021"/>
        <end position="1166"/>
    </location>
</feature>